<dbReference type="Pfam" id="PF18962">
    <property type="entry name" value="Por_Secre_tail"/>
    <property type="match status" value="1"/>
</dbReference>
<dbReference type="EMBL" id="CP063145">
    <property type="protein sequence ID" value="QOR74672.1"/>
    <property type="molecule type" value="Genomic_DNA"/>
</dbReference>
<evidence type="ECO:0000313" key="4">
    <source>
        <dbReference type="EMBL" id="QOR74672.1"/>
    </source>
</evidence>
<dbReference type="NCBIfam" id="TIGR04183">
    <property type="entry name" value="Por_Secre_tail"/>
    <property type="match status" value="1"/>
</dbReference>
<name>A0A7M1T723_9FLAO</name>
<organism evidence="4 5">
    <name type="scientific">Cruoricaptor ignavus</name>
    <dbReference type="NCBI Taxonomy" id="1118202"/>
    <lineage>
        <taxon>Bacteria</taxon>
        <taxon>Pseudomonadati</taxon>
        <taxon>Bacteroidota</taxon>
        <taxon>Flavobacteriia</taxon>
        <taxon>Flavobacteriales</taxon>
        <taxon>Weeksellaceae</taxon>
        <taxon>Cruoricaptor</taxon>
    </lineage>
</organism>
<evidence type="ECO:0000313" key="5">
    <source>
        <dbReference type="Proteomes" id="UP000593605"/>
    </source>
</evidence>
<dbReference type="NCBIfam" id="NF038128">
    <property type="entry name" value="choice_anch_J"/>
    <property type="match status" value="1"/>
</dbReference>
<feature type="domain" description="Secretion system C-terminal sorting" evidence="3">
    <location>
        <begin position="228"/>
        <end position="292"/>
    </location>
</feature>
<evidence type="ECO:0000259" key="3">
    <source>
        <dbReference type="Pfam" id="PF18962"/>
    </source>
</evidence>
<dbReference type="Gene3D" id="2.60.120.200">
    <property type="match status" value="1"/>
</dbReference>
<gene>
    <name evidence="4" type="ORF">IMZ16_04375</name>
</gene>
<sequence length="294" mass="31702">MLVFGAKATAQVTLFEDNVEGHEDFIIANIGKYTLIDNDKMNTYYGGVDENAANWPNVGKPMVAQVFNPNIAGVVNGHGNEQSNFDPHSGDKYFAFWGGVPQPAAGVLKNDDWLVLPKITLGTGNKFSFWVKSLASDFGLEKYRVAIMDGSGAAPTTSKGFVAIGGTRQAPTTWTEVTVDIPATYDEKPVYLAINYISADVYMMLVDDLKVTTQTLGTSETGKAKAAVYPNPSKGVFTVKSDKKVLSTEVYSVDGKLVKTAAENVDITASPKGVYILKVKYADGTTESKQVIKN</sequence>
<accession>A0A7M1T723</accession>
<dbReference type="Proteomes" id="UP000593605">
    <property type="component" value="Chromosome"/>
</dbReference>
<keyword evidence="1" id="KW-0732">Signal</keyword>
<proteinExistence type="predicted"/>
<dbReference type="AlphaFoldDB" id="A0A7M1T723"/>
<evidence type="ECO:0000259" key="2">
    <source>
        <dbReference type="Pfam" id="PF07675"/>
    </source>
</evidence>
<dbReference type="InterPro" id="IPR026444">
    <property type="entry name" value="Secre_tail"/>
</dbReference>
<evidence type="ECO:0000256" key="1">
    <source>
        <dbReference type="ARBA" id="ARBA00022729"/>
    </source>
</evidence>
<feature type="domain" description="Cleaved adhesin" evidence="2">
    <location>
        <begin position="85"/>
        <end position="211"/>
    </location>
</feature>
<dbReference type="Pfam" id="PF07675">
    <property type="entry name" value="Cleaved_Adhesin"/>
    <property type="match status" value="1"/>
</dbReference>
<reference evidence="4 5" key="1">
    <citation type="submission" date="2020-10" db="EMBL/GenBank/DDBJ databases">
        <title>Complete genome of Cruoricapor ignavus strain M1214 isolated from the blood culture of a febrile patient.</title>
        <authorList>
            <person name="Guglielmino C.J.D."/>
        </authorList>
    </citation>
    <scope>NUCLEOTIDE SEQUENCE [LARGE SCALE GENOMIC DNA]</scope>
    <source>
        <strain evidence="4 5">M1214</strain>
    </source>
</reference>
<dbReference type="KEGG" id="civ:IMZ16_04375"/>
<protein>
    <submittedName>
        <fullName evidence="4">T9SS type A sorting domain-containing protein</fullName>
    </submittedName>
</protein>
<dbReference type="RefSeq" id="WP_193440650.1">
    <property type="nucleotide sequence ID" value="NZ_CP063145.1"/>
</dbReference>
<dbReference type="InterPro" id="IPR011628">
    <property type="entry name" value="Cleaved_adhesin"/>
</dbReference>